<proteinExistence type="predicted"/>
<sequence length="262" mass="31031">MIKFFRKIRQKLLAENRISKYMVYAIGEIVLVVIGILIALQINNWNENRKDRDLEKYYLNQLLIEFQNNIKESEFLRIFGEFQSKNIQLLLKSLKQPLDSSEIEIWFFAVEHSYYLPHANYHKNVWNELKSTGKMEIIENKELINTISKFYSSVDIFDKLYEDEWNSYSIKHRDKINDLLPPDLRFTIKKKLSLSNIKEPLDSIPNYFPYLNKLKKIEGIDGDLVDIADSRRVSLRFSNSLSKKANNIVKILNSELKKTSIE</sequence>
<dbReference type="Proteomes" id="UP000321080">
    <property type="component" value="Unassembled WGS sequence"/>
</dbReference>
<gene>
    <name evidence="2" type="ORF">FUA22_02200</name>
</gene>
<keyword evidence="1" id="KW-0812">Transmembrane</keyword>
<evidence type="ECO:0000313" key="2">
    <source>
        <dbReference type="EMBL" id="TXG38719.1"/>
    </source>
</evidence>
<reference evidence="2 3" key="1">
    <citation type="submission" date="2019-08" db="EMBL/GenBank/DDBJ databases">
        <title>Seonamhaeicola sediminis sp. nov., isolated from marine sediment.</title>
        <authorList>
            <person name="Cao W.R."/>
        </authorList>
    </citation>
    <scope>NUCLEOTIDE SEQUENCE [LARGE SCALE GENOMIC DNA]</scope>
    <source>
        <strain evidence="2 3">1505</strain>
    </source>
</reference>
<dbReference type="InterPro" id="IPR045749">
    <property type="entry name" value="DUF6090"/>
</dbReference>
<keyword evidence="3" id="KW-1185">Reference proteome</keyword>
<comment type="caution">
    <text evidence="2">The sequence shown here is derived from an EMBL/GenBank/DDBJ whole genome shotgun (WGS) entry which is preliminary data.</text>
</comment>
<feature type="transmembrane region" description="Helical" evidence="1">
    <location>
        <begin position="21"/>
        <end position="42"/>
    </location>
</feature>
<dbReference type="Pfam" id="PF19578">
    <property type="entry name" value="DUF6090"/>
    <property type="match status" value="1"/>
</dbReference>
<keyword evidence="1" id="KW-0472">Membrane</keyword>
<dbReference type="OrthoDB" id="821805at2"/>
<evidence type="ECO:0000313" key="3">
    <source>
        <dbReference type="Proteomes" id="UP000321080"/>
    </source>
</evidence>
<dbReference type="AlphaFoldDB" id="A0A5C7GJY4"/>
<dbReference type="RefSeq" id="WP_147766149.1">
    <property type="nucleotide sequence ID" value="NZ_VRKQ01000008.1"/>
</dbReference>
<name>A0A5C7GJY4_9FLAO</name>
<keyword evidence="1" id="KW-1133">Transmembrane helix</keyword>
<accession>A0A5C7GJY4</accession>
<protein>
    <submittedName>
        <fullName evidence="2">Uncharacterized protein</fullName>
    </submittedName>
</protein>
<evidence type="ECO:0000256" key="1">
    <source>
        <dbReference type="SAM" id="Phobius"/>
    </source>
</evidence>
<dbReference type="EMBL" id="VRKQ01000008">
    <property type="protein sequence ID" value="TXG38719.1"/>
    <property type="molecule type" value="Genomic_DNA"/>
</dbReference>
<organism evidence="2 3">
    <name type="scientific">Seonamhaeicola maritimus</name>
    <dbReference type="NCBI Taxonomy" id="2591822"/>
    <lineage>
        <taxon>Bacteria</taxon>
        <taxon>Pseudomonadati</taxon>
        <taxon>Bacteroidota</taxon>
        <taxon>Flavobacteriia</taxon>
        <taxon>Flavobacteriales</taxon>
        <taxon>Flavobacteriaceae</taxon>
    </lineage>
</organism>